<dbReference type="Pfam" id="PF04997">
    <property type="entry name" value="RNA_pol_Rpb1_1"/>
    <property type="match status" value="1"/>
</dbReference>
<dbReference type="EMBL" id="MN738786">
    <property type="protein sequence ID" value="QHT36847.1"/>
    <property type="molecule type" value="Genomic_DNA"/>
</dbReference>
<dbReference type="PANTHER" id="PTHR19376">
    <property type="entry name" value="DNA-DIRECTED RNA POLYMERASE"/>
    <property type="match status" value="1"/>
</dbReference>
<comment type="similarity">
    <text evidence="1">Belongs to the RNA polymerase beta' chain family.</text>
</comment>
<evidence type="ECO:0000313" key="14">
    <source>
        <dbReference type="EMBL" id="QHT36847.1"/>
    </source>
</evidence>
<name>A0A6C0F4Z8_9ZZZZ</name>
<evidence type="ECO:0000256" key="5">
    <source>
        <dbReference type="ARBA" id="ARBA00022679"/>
    </source>
</evidence>
<dbReference type="InterPro" id="IPR042102">
    <property type="entry name" value="RNA_pol_Rpb1_3_sf"/>
</dbReference>
<dbReference type="Gene3D" id="6.10.250.2940">
    <property type="match status" value="1"/>
</dbReference>
<dbReference type="SMART" id="SM00663">
    <property type="entry name" value="RPOLA_N"/>
    <property type="match status" value="1"/>
</dbReference>
<dbReference type="InterPro" id="IPR006592">
    <property type="entry name" value="RNA_pol_N"/>
</dbReference>
<evidence type="ECO:0000256" key="7">
    <source>
        <dbReference type="ARBA" id="ARBA00022723"/>
    </source>
</evidence>
<keyword evidence="6" id="KW-0548">Nucleotidyltransferase</keyword>
<dbReference type="SUPFAM" id="SSF64484">
    <property type="entry name" value="beta and beta-prime subunits of DNA dependent RNA-polymerase"/>
    <property type="match status" value="1"/>
</dbReference>
<dbReference type="Gene3D" id="6.20.50.80">
    <property type="match status" value="1"/>
</dbReference>
<dbReference type="PANTHER" id="PTHR19376:SF37">
    <property type="entry name" value="DNA-DIRECTED RNA POLYMERASE II SUBUNIT RPB1"/>
    <property type="match status" value="1"/>
</dbReference>
<dbReference type="GO" id="GO:0006351">
    <property type="term" value="P:DNA-templated transcription"/>
    <property type="evidence" value="ECO:0007669"/>
    <property type="project" value="InterPro"/>
</dbReference>
<dbReference type="Pfam" id="PF05000">
    <property type="entry name" value="RNA_pol_Rpb1_4"/>
    <property type="match status" value="1"/>
</dbReference>
<dbReference type="Pfam" id="PF00623">
    <property type="entry name" value="RNA_pol_Rpb1_2"/>
    <property type="match status" value="1"/>
</dbReference>
<dbReference type="Gene3D" id="3.30.1490.180">
    <property type="entry name" value="RNA polymerase ii"/>
    <property type="match status" value="1"/>
</dbReference>
<evidence type="ECO:0000256" key="6">
    <source>
        <dbReference type="ARBA" id="ARBA00022695"/>
    </source>
</evidence>
<accession>A0A6C0F4Z8</accession>
<dbReference type="Pfam" id="PF04998">
    <property type="entry name" value="RNA_pol_Rpb1_5"/>
    <property type="match status" value="1"/>
</dbReference>
<dbReference type="InterPro" id="IPR007080">
    <property type="entry name" value="RNA_pol_Rpb1_1"/>
</dbReference>
<dbReference type="Pfam" id="PF04992">
    <property type="entry name" value="RNA_pol_Rpb1_6"/>
    <property type="match status" value="1"/>
</dbReference>
<evidence type="ECO:0000256" key="1">
    <source>
        <dbReference type="ARBA" id="ARBA00006460"/>
    </source>
</evidence>
<feature type="domain" description="RNA polymerase N-terminal" evidence="13">
    <location>
        <begin position="212"/>
        <end position="517"/>
    </location>
</feature>
<keyword evidence="11" id="KW-0804">Transcription</keyword>
<dbReference type="Gene3D" id="4.10.860.120">
    <property type="entry name" value="RNA polymerase II, clamp domain"/>
    <property type="match status" value="1"/>
</dbReference>
<dbReference type="Pfam" id="PF04990">
    <property type="entry name" value="RNA_pol_Rpb1_7"/>
    <property type="match status" value="1"/>
</dbReference>
<evidence type="ECO:0000256" key="8">
    <source>
        <dbReference type="ARBA" id="ARBA00022833"/>
    </source>
</evidence>
<dbReference type="EC" id="2.7.7.6" evidence="2"/>
<dbReference type="Gene3D" id="1.10.274.100">
    <property type="entry name" value="RNA polymerase Rpb1, domain 3"/>
    <property type="match status" value="1"/>
</dbReference>
<protein>
    <recommendedName>
        <fullName evidence="3">DNA-directed RNA polymerase II subunit RPB1</fullName>
        <ecNumber evidence="2">2.7.7.6</ecNumber>
    </recommendedName>
    <alternativeName>
        <fullName evidence="12">DNA-directed RNA polymerase II subunit rpb1</fullName>
    </alternativeName>
</protein>
<dbReference type="InterPro" id="IPR045867">
    <property type="entry name" value="DNA-dir_RpoC_beta_prime"/>
</dbReference>
<dbReference type="Gene3D" id="3.30.1360.140">
    <property type="match status" value="1"/>
</dbReference>
<keyword evidence="5" id="KW-0808">Transferase</keyword>
<dbReference type="Gene3D" id="2.40.40.20">
    <property type="match status" value="1"/>
</dbReference>
<dbReference type="GO" id="GO:0005665">
    <property type="term" value="C:RNA polymerase II, core complex"/>
    <property type="evidence" value="ECO:0007669"/>
    <property type="project" value="TreeGrafter"/>
</dbReference>
<dbReference type="Pfam" id="PF04983">
    <property type="entry name" value="RNA_pol_Rpb1_3"/>
    <property type="match status" value="1"/>
</dbReference>
<dbReference type="InterPro" id="IPR038120">
    <property type="entry name" value="Rpb1_funnel_sf"/>
</dbReference>
<evidence type="ECO:0000256" key="11">
    <source>
        <dbReference type="ARBA" id="ARBA00023163"/>
    </source>
</evidence>
<dbReference type="InterPro" id="IPR044893">
    <property type="entry name" value="RNA_pol_Rpb1_clamp_domain"/>
</dbReference>
<dbReference type="InterPro" id="IPR038593">
    <property type="entry name" value="RNA_pol_Rpb1_7_sf"/>
</dbReference>
<dbReference type="InterPro" id="IPR007081">
    <property type="entry name" value="RNA_pol_Rpb1_5"/>
</dbReference>
<dbReference type="FunFam" id="4.10.860.120:FF:000003">
    <property type="entry name" value="DNA-directed RNA polymerase subunit"/>
    <property type="match status" value="1"/>
</dbReference>
<dbReference type="Gene3D" id="1.10.132.30">
    <property type="match status" value="1"/>
</dbReference>
<evidence type="ECO:0000256" key="12">
    <source>
        <dbReference type="ARBA" id="ARBA00073930"/>
    </source>
</evidence>
<evidence type="ECO:0000256" key="2">
    <source>
        <dbReference type="ARBA" id="ARBA00012418"/>
    </source>
</evidence>
<dbReference type="GO" id="GO:0046872">
    <property type="term" value="F:metal ion binding"/>
    <property type="evidence" value="ECO:0007669"/>
    <property type="project" value="UniProtKB-KW"/>
</dbReference>
<dbReference type="GO" id="GO:0003899">
    <property type="term" value="F:DNA-directed RNA polymerase activity"/>
    <property type="evidence" value="ECO:0007669"/>
    <property type="project" value="UniProtKB-EC"/>
</dbReference>
<dbReference type="InterPro" id="IPR007075">
    <property type="entry name" value="RNA_pol_Rpb1_6"/>
</dbReference>
<evidence type="ECO:0000256" key="10">
    <source>
        <dbReference type="ARBA" id="ARBA00023125"/>
    </source>
</evidence>
<dbReference type="InterPro" id="IPR007073">
    <property type="entry name" value="RNA_pol_Rpb1_7"/>
</dbReference>
<keyword evidence="7" id="KW-0479">Metal-binding</keyword>
<keyword evidence="10" id="KW-0238">DNA-binding</keyword>
<evidence type="ECO:0000256" key="3">
    <source>
        <dbReference type="ARBA" id="ARBA00016625"/>
    </source>
</evidence>
<dbReference type="InterPro" id="IPR000722">
    <property type="entry name" value="RNA_pol_asu"/>
</dbReference>
<evidence type="ECO:0000256" key="9">
    <source>
        <dbReference type="ARBA" id="ARBA00022842"/>
    </source>
</evidence>
<dbReference type="Gene3D" id="1.10.150.390">
    <property type="match status" value="1"/>
</dbReference>
<evidence type="ECO:0000259" key="13">
    <source>
        <dbReference type="SMART" id="SM00663"/>
    </source>
</evidence>
<dbReference type="InterPro" id="IPR007066">
    <property type="entry name" value="RNA_pol_Rpb1_3"/>
</dbReference>
<dbReference type="InterPro" id="IPR007083">
    <property type="entry name" value="RNA_pol_Rpb1_4"/>
</dbReference>
<organism evidence="14">
    <name type="scientific">viral metagenome</name>
    <dbReference type="NCBI Taxonomy" id="1070528"/>
    <lineage>
        <taxon>unclassified sequences</taxon>
        <taxon>metagenomes</taxon>
        <taxon>organismal metagenomes</taxon>
    </lineage>
</organism>
<keyword evidence="8" id="KW-0862">Zinc</keyword>
<proteinExistence type="inferred from homology"/>
<sequence>MSVEPVLKSIQGVQFSVLGPDEIRRQSVVEVTKYETYDKDIPVVKGLFDLRMGTTDMGKCCNTCGLNNKGCPGHFGHINLARPVYHYHFLDITVKVLKCVCYRCGKLLIDRSDPRVVNLQTKEPKERWKEMYELCSKIPRCGKETEDGCGFDQPTRYKVDGIQGILAIWKDSKSGLYEEKRLYAEYVKELFERISEQDKVTLGFSTAWCRPEWLICSVVPVPPPSVRPSVKQGGDSQRMDDDLTHKLAEIVKYNNGLQKKIASDSKSETIDDWLNLVQYHVATLIDNELSGGVNQATTRGGRPLKAIRQRLKGKDGRIRSNLMGKRVDFSARSVITPDPNIPLDGLGVPIKIALNLTFPVVVNDRNLETLRIHVRNGPLQWPGAKSVHKKQSDMLLTLNENNRSSVDLELGDIVHRHLIDGDYVLFNRQPSLHKMSMMGHRVIVMKGNTFRLNVSATTPYNADFDGDEMNMHVPQSIEAISELINIASVNKQIISPRENKPIISIVQDTLLGIYKLTHSEIIQFPKGSDSHYGSNTNLYTISNPETGSMCVDSCVYTQKQMMNIICDLSTYNGVCPRSDKSVIVNGEEIPLWSGRRLLSYILPEIVNLDMPNNSYDNNKSLPAGEEINTVKQQLVKDNSRINIVKIVNGMIKQGTFDKNMFSKTSKGLIHTICNDMGNERAHDFINDLQKIVSYILLVEGFSVGISDMIADTATNEKIKQVIQERKHDIETVMQEVHMDIFEGFPGQSKSDFFESKVNSLLNKTINETGKIGLANLDPKNRATYMVNSGSKGKLTNVAQMVACLGQQNVDGKRIPYGFTDRTLPHYYKYDDSSEARGFVENSFISGQTPQEFFFHAMGGREGLIDTAVKTAATGYVQRQLMKAMEDLMVGYDYSVRSSGGVIVQFVYGNDGMDGTYVESQPLLLTKLSPEKIAEEFYYPPNTKWSKILKRGTSINKKATSQAMELHYKTLLNHRDYLIQEYFNGEPENNVNFPVHIQRITENVAKRPGKHKSDILPTDILTQVESLKESLYVREDFPNVDLFKILLDIHLSPKLMISKYQVSTQEFQEILHIIKTVYNSSRISPGEMVGALAAQSIGEPATQMTLNTFHYAGVSANSKATRGIPRLKELLHLSQNIKAPCNYLKIVPECRSDSHKARYIKNRLEHTIFRDIIKNVGIYYDPKHAHYDTDILEDKSLLEIYREFNSDMPEPESERVPWIIRFTFNKEKMMDQGIMMEDVYLSLMKFDPEKISFVYTDDNAKTLIGRLSVNMDLGCAEGDRLKDQSDIITCLKNINVDILNNVVIKGYGNIKETILTEEKTMNMITGEYETCYGFETDGTNLLKLMNDPYIDESKSYSNDVIEVYETLGIEAARSVLMDEILSVVDHAGEYINNRHIELLCDVMTSRGELTSINRQGINRGDIGPLAKCSFEDTTDQLIKASIFAEVDRLDGVSSNIMMGQVIRSGTGLCDIYLDEDEYIKNLQGDLDDTDNLPDINNQTISQYLEEETHEGDGCDLDEFAFSFE</sequence>
<dbReference type="FunFam" id="2.40.40.20:FF:000019">
    <property type="entry name" value="DNA-directed RNA polymerase II subunit RPB1"/>
    <property type="match status" value="1"/>
</dbReference>
<dbReference type="NCBIfam" id="NF006336">
    <property type="entry name" value="PRK08566.1"/>
    <property type="match status" value="1"/>
</dbReference>
<keyword evidence="9" id="KW-0460">Magnesium</keyword>
<evidence type="ECO:0000256" key="4">
    <source>
        <dbReference type="ARBA" id="ARBA00022478"/>
    </source>
</evidence>
<dbReference type="GO" id="GO:0003677">
    <property type="term" value="F:DNA binding"/>
    <property type="evidence" value="ECO:0007669"/>
    <property type="project" value="UniProtKB-KW"/>
</dbReference>
<keyword evidence="4" id="KW-0240">DNA-directed RNA polymerase</keyword>
<reference evidence="14" key="1">
    <citation type="journal article" date="2020" name="Nature">
        <title>Giant virus diversity and host interactions through global metagenomics.</title>
        <authorList>
            <person name="Schulz F."/>
            <person name="Roux S."/>
            <person name="Paez-Espino D."/>
            <person name="Jungbluth S."/>
            <person name="Walsh D.A."/>
            <person name="Denef V.J."/>
            <person name="McMahon K.D."/>
            <person name="Konstantinidis K.T."/>
            <person name="Eloe-Fadrosh E.A."/>
            <person name="Kyrpides N.C."/>
            <person name="Woyke T."/>
        </authorList>
    </citation>
    <scope>NUCLEOTIDE SEQUENCE</scope>
    <source>
        <strain evidence="14">GVMAG-S-ERX555967-130</strain>
    </source>
</reference>